<feature type="domain" description="Brr2 N-terminal helicase PWI" evidence="2">
    <location>
        <begin position="238"/>
        <end position="342"/>
    </location>
</feature>
<gene>
    <name evidence="3" type="ORF">Pmar_PMAR010742</name>
</gene>
<evidence type="ECO:0000313" key="4">
    <source>
        <dbReference type="Proteomes" id="UP000007800"/>
    </source>
</evidence>
<feature type="non-terminal residue" evidence="3">
    <location>
        <position position="1"/>
    </location>
</feature>
<dbReference type="Proteomes" id="UP000007800">
    <property type="component" value="Unassembled WGS sequence"/>
</dbReference>
<dbReference type="GeneID" id="9051430"/>
<dbReference type="OrthoDB" id="161791at2759"/>
<evidence type="ECO:0000313" key="3">
    <source>
        <dbReference type="EMBL" id="EER02939.1"/>
    </source>
</evidence>
<evidence type="ECO:0000259" key="2">
    <source>
        <dbReference type="Pfam" id="PF18149"/>
    </source>
</evidence>
<keyword evidence="4" id="KW-1185">Reference proteome</keyword>
<feature type="region of interest" description="Disordered" evidence="1">
    <location>
        <begin position="176"/>
        <end position="244"/>
    </location>
</feature>
<feature type="compositionally biased region" description="Acidic residues" evidence="1">
    <location>
        <begin position="176"/>
        <end position="190"/>
    </location>
</feature>
<dbReference type="AlphaFoldDB" id="C5LK04"/>
<dbReference type="InterPro" id="IPR041094">
    <property type="entry name" value="Brr2_helicase_PWI"/>
</dbReference>
<reference evidence="3 4" key="1">
    <citation type="submission" date="2008-07" db="EMBL/GenBank/DDBJ databases">
        <authorList>
            <person name="El-Sayed N."/>
            <person name="Caler E."/>
            <person name="Inman J."/>
            <person name="Amedeo P."/>
            <person name="Hass B."/>
            <person name="Wortman J."/>
        </authorList>
    </citation>
    <scope>NUCLEOTIDE SEQUENCE [LARGE SCALE GENOMIC DNA]</scope>
    <source>
        <strain evidence="4">ATCC 50983 / TXsc</strain>
    </source>
</reference>
<dbReference type="Pfam" id="PF18149">
    <property type="entry name" value="Helicase_PWI"/>
    <property type="match status" value="1"/>
</dbReference>
<dbReference type="RefSeq" id="XP_002771123.1">
    <property type="nucleotide sequence ID" value="XM_002771077.1"/>
</dbReference>
<proteinExistence type="predicted"/>
<dbReference type="EMBL" id="GG682677">
    <property type="protein sequence ID" value="EER02939.1"/>
    <property type="molecule type" value="Genomic_DNA"/>
</dbReference>
<organism evidence="4">
    <name type="scientific">Perkinsus marinus (strain ATCC 50983 / TXsc)</name>
    <dbReference type="NCBI Taxonomy" id="423536"/>
    <lineage>
        <taxon>Eukaryota</taxon>
        <taxon>Sar</taxon>
        <taxon>Alveolata</taxon>
        <taxon>Perkinsozoa</taxon>
        <taxon>Perkinsea</taxon>
        <taxon>Perkinsida</taxon>
        <taxon>Perkinsidae</taxon>
        <taxon>Perkinsus</taxon>
    </lineage>
</organism>
<protein>
    <recommendedName>
        <fullName evidence="2">Brr2 N-terminal helicase PWI domain-containing protein</fullName>
    </recommendedName>
</protein>
<sequence>KAVTEAGGDKGLHKRRKGIDITKGETVLTVDEAGDNVYRPKSRASERPYDEMLSVLSTVLVGETSTVLREAAHEILMALKSDQKDSSKQKNVEEVLPPRSLTPELYTQLLRLSQQIHDFAVDDDEEGVAEAGGEDVDAALLAGAAADDPAGVAVTFDEDDENDEMGGDDDMLYADEVSDESSSDSEDSDADDRMEAGGRRRRRKRGGDDDEDTGIRAGGEGDDADDGPASKRRNTSSTDLPVQKIHSHWLQRELGKRVKDSSEVITVEKSILDVLRLPDSQSVENKLVQIFKYKHFDFCKILVNNRIKIWYCTKINQAQTPEERKSLEKRMEEDPAAAEVLEDGRSLIIMRTIRSW</sequence>
<name>C5LK04_PERM5</name>
<accession>C5LK04</accession>
<evidence type="ECO:0000256" key="1">
    <source>
        <dbReference type="SAM" id="MobiDB-lite"/>
    </source>
</evidence>
<dbReference type="InParanoid" id="C5LK04"/>